<protein>
    <submittedName>
        <fullName evidence="1">Uncharacterized protein</fullName>
    </submittedName>
</protein>
<comment type="caution">
    <text evidence="1">The sequence shown here is derived from an EMBL/GenBank/DDBJ whole genome shotgun (WGS) entry which is preliminary data.</text>
</comment>
<gene>
    <name evidence="1" type="ORF">HPB49_006353</name>
</gene>
<reference evidence="1" key="1">
    <citation type="submission" date="2020-05" db="EMBL/GenBank/DDBJ databases">
        <title>Large-scale comparative analyses of tick genomes elucidate their genetic diversity and vector capacities.</title>
        <authorList>
            <person name="Jia N."/>
            <person name="Wang J."/>
            <person name="Shi W."/>
            <person name="Du L."/>
            <person name="Sun Y."/>
            <person name="Zhan W."/>
            <person name="Jiang J."/>
            <person name="Wang Q."/>
            <person name="Zhang B."/>
            <person name="Ji P."/>
            <person name="Sakyi L.B."/>
            <person name="Cui X."/>
            <person name="Yuan T."/>
            <person name="Jiang B."/>
            <person name="Yang W."/>
            <person name="Lam T.T.-Y."/>
            <person name="Chang Q."/>
            <person name="Ding S."/>
            <person name="Wang X."/>
            <person name="Zhu J."/>
            <person name="Ruan X."/>
            <person name="Zhao L."/>
            <person name="Wei J."/>
            <person name="Que T."/>
            <person name="Du C."/>
            <person name="Cheng J."/>
            <person name="Dai P."/>
            <person name="Han X."/>
            <person name="Huang E."/>
            <person name="Gao Y."/>
            <person name="Liu J."/>
            <person name="Shao H."/>
            <person name="Ye R."/>
            <person name="Li L."/>
            <person name="Wei W."/>
            <person name="Wang X."/>
            <person name="Wang C."/>
            <person name="Yang T."/>
            <person name="Huo Q."/>
            <person name="Li W."/>
            <person name="Guo W."/>
            <person name="Chen H."/>
            <person name="Zhou L."/>
            <person name="Ni X."/>
            <person name="Tian J."/>
            <person name="Zhou Y."/>
            <person name="Sheng Y."/>
            <person name="Liu T."/>
            <person name="Pan Y."/>
            <person name="Xia L."/>
            <person name="Li J."/>
            <person name="Zhao F."/>
            <person name="Cao W."/>
        </authorList>
    </citation>
    <scope>NUCLEOTIDE SEQUENCE</scope>
    <source>
        <strain evidence="1">Dsil-2018</strain>
    </source>
</reference>
<proteinExistence type="predicted"/>
<sequence length="447" mass="49902">MRLVNWSDATPADLAGFTVDYLREELARRNLNAIGSKEEIISRLVADIAQNRPTTPPLPSPDSAASTQRCNAAPLPPSLDAVQTTELLTGLLQQLLHVSQRAAAPVQVTTLPDLSASLPTYSGDGSISASHWVEELERTRNLASWEPSTLLTVALRKLRGAAADWKAVIGRKCPTWETFRQAFLDQFSAKQTLLQWQQAVTCRVQAHGENLVSYSLAKFKLISGCPVTLTDPQRIEYALQGIADMNLATTIAAQRPETVAAYMDIVTQLDQTLSHSSLRAPRTGYPSVKLPTPSPQAPPLTVCLDPTAQPPYSGRYCQDQTSPRGWHYLATLMFQTPTASLLRPTEPLPRQLRQANTVTEAMWNDVRRTLPKKKKRDLPKGRLLILGGATVEERHQEVLKLGPKFCVEPRIGIVDRLALTRDMPGVYQRKKKNDVWWNVWTWWPRLR</sequence>
<evidence type="ECO:0000313" key="1">
    <source>
        <dbReference type="EMBL" id="KAH7933000.1"/>
    </source>
</evidence>
<name>A0ACB8C2F0_DERSI</name>
<dbReference type="Proteomes" id="UP000821865">
    <property type="component" value="Chromosome 9"/>
</dbReference>
<evidence type="ECO:0000313" key="2">
    <source>
        <dbReference type="Proteomes" id="UP000821865"/>
    </source>
</evidence>
<accession>A0ACB8C2F0</accession>
<dbReference type="EMBL" id="CM023478">
    <property type="protein sequence ID" value="KAH7933000.1"/>
    <property type="molecule type" value="Genomic_DNA"/>
</dbReference>
<organism evidence="1 2">
    <name type="scientific">Dermacentor silvarum</name>
    <name type="common">Tick</name>
    <dbReference type="NCBI Taxonomy" id="543639"/>
    <lineage>
        <taxon>Eukaryota</taxon>
        <taxon>Metazoa</taxon>
        <taxon>Ecdysozoa</taxon>
        <taxon>Arthropoda</taxon>
        <taxon>Chelicerata</taxon>
        <taxon>Arachnida</taxon>
        <taxon>Acari</taxon>
        <taxon>Parasitiformes</taxon>
        <taxon>Ixodida</taxon>
        <taxon>Ixodoidea</taxon>
        <taxon>Ixodidae</taxon>
        <taxon>Rhipicephalinae</taxon>
        <taxon>Dermacentor</taxon>
    </lineage>
</organism>
<keyword evidence="2" id="KW-1185">Reference proteome</keyword>